<keyword evidence="2 7" id="KW-0963">Cytoplasm</keyword>
<dbReference type="InterPro" id="IPR007159">
    <property type="entry name" value="SpoVT-AbrB_dom"/>
</dbReference>
<keyword evidence="5 7" id="KW-0238">DNA-binding</keyword>
<dbReference type="STRING" id="946333.A4W93_06165"/>
<evidence type="ECO:0000313" key="10">
    <source>
        <dbReference type="Proteomes" id="UP000193427"/>
    </source>
</evidence>
<dbReference type="KEGG" id="rgu:A4W93_06165"/>
<comment type="subunit">
    <text evidence="7">Forms oligomers.</text>
</comment>
<dbReference type="SUPFAM" id="SSF89447">
    <property type="entry name" value="AbrB/MazE/MraZ-like"/>
    <property type="match status" value="1"/>
</dbReference>
<evidence type="ECO:0000256" key="7">
    <source>
        <dbReference type="HAMAP-Rule" id="MF_01008"/>
    </source>
</evidence>
<feature type="domain" description="SpoVT-AbrB" evidence="8">
    <location>
        <begin position="81"/>
        <end position="124"/>
    </location>
</feature>
<dbReference type="Gene3D" id="3.40.1550.20">
    <property type="entry name" value="Transcriptional regulator MraZ domain"/>
    <property type="match status" value="1"/>
</dbReference>
<keyword evidence="9" id="KW-0132">Cell division</keyword>
<dbReference type="GO" id="GO:0009295">
    <property type="term" value="C:nucleoid"/>
    <property type="evidence" value="ECO:0007669"/>
    <property type="project" value="UniProtKB-SubCell"/>
</dbReference>
<dbReference type="InterPro" id="IPR038619">
    <property type="entry name" value="MraZ_sf"/>
</dbReference>
<evidence type="ECO:0000256" key="2">
    <source>
        <dbReference type="ARBA" id="ARBA00022490"/>
    </source>
</evidence>
<sequence length="146" mass="16019">MANFRFQGQSALTLDAKGRITVPARQRDVLLAEAGPQLTITKGTGGCLFVFPRPVWNTFRDKLMDLPMKADGWKRVFMGSAMDVDIDASSRVLISPELRAAANLTKDVVLIGMGSRLELWNAAAYAEQEAKVLESEMPDALEDFTG</sequence>
<dbReference type="RefSeq" id="WP_085749791.1">
    <property type="nucleotide sequence ID" value="NZ_BSPR01000002.1"/>
</dbReference>
<dbReference type="InterPro" id="IPR020603">
    <property type="entry name" value="MraZ_dom"/>
</dbReference>
<dbReference type="GO" id="GO:0005737">
    <property type="term" value="C:cytoplasm"/>
    <property type="evidence" value="ECO:0007669"/>
    <property type="project" value="UniProtKB-UniRule"/>
</dbReference>
<dbReference type="Proteomes" id="UP000193427">
    <property type="component" value="Chromosome"/>
</dbReference>
<dbReference type="CDD" id="cd16321">
    <property type="entry name" value="MraZ_C"/>
    <property type="match status" value="1"/>
</dbReference>
<comment type="similarity">
    <text evidence="7">Belongs to the MraZ family.</text>
</comment>
<feature type="domain" description="SpoVT-AbrB" evidence="8">
    <location>
        <begin position="9"/>
        <end position="55"/>
    </location>
</feature>
<keyword evidence="3" id="KW-0677">Repeat</keyword>
<dbReference type="InterPro" id="IPR003444">
    <property type="entry name" value="MraZ"/>
</dbReference>
<dbReference type="InterPro" id="IPR035644">
    <property type="entry name" value="MraZ_C"/>
</dbReference>
<accession>A0A1W6L5C8</accession>
<proteinExistence type="inferred from homology"/>
<dbReference type="HAMAP" id="MF_01008">
    <property type="entry name" value="MraZ"/>
    <property type="match status" value="1"/>
</dbReference>
<dbReference type="OrthoDB" id="9807753at2"/>
<dbReference type="Pfam" id="PF02381">
    <property type="entry name" value="MraZ"/>
    <property type="match status" value="2"/>
</dbReference>
<evidence type="ECO:0000313" key="9">
    <source>
        <dbReference type="EMBL" id="ARN19529.1"/>
    </source>
</evidence>
<evidence type="ECO:0000256" key="5">
    <source>
        <dbReference type="ARBA" id="ARBA00023125"/>
    </source>
</evidence>
<dbReference type="CDD" id="cd16320">
    <property type="entry name" value="MraZ_N"/>
    <property type="match status" value="1"/>
</dbReference>
<name>A0A1W6L5C8_9BURK</name>
<dbReference type="InterPro" id="IPR037914">
    <property type="entry name" value="SpoVT-AbrB_sf"/>
</dbReference>
<keyword evidence="9" id="KW-0131">Cell cycle</keyword>
<dbReference type="NCBIfam" id="TIGR00242">
    <property type="entry name" value="division/cell wall cluster transcriptional repressor MraZ"/>
    <property type="match status" value="1"/>
</dbReference>
<evidence type="ECO:0000256" key="1">
    <source>
        <dbReference type="ARBA" id="ARBA00013860"/>
    </source>
</evidence>
<evidence type="ECO:0000256" key="4">
    <source>
        <dbReference type="ARBA" id="ARBA00023015"/>
    </source>
</evidence>
<gene>
    <name evidence="7" type="primary">mraZ</name>
    <name evidence="9" type="ORF">A4W93_06165</name>
</gene>
<dbReference type="GO" id="GO:0051301">
    <property type="term" value="P:cell division"/>
    <property type="evidence" value="ECO:0007669"/>
    <property type="project" value="UniProtKB-KW"/>
</dbReference>
<dbReference type="GO" id="GO:0000976">
    <property type="term" value="F:transcription cis-regulatory region binding"/>
    <property type="evidence" value="ECO:0007669"/>
    <property type="project" value="TreeGrafter"/>
</dbReference>
<keyword evidence="4 7" id="KW-0805">Transcription regulation</keyword>
<dbReference type="PROSITE" id="PS51740">
    <property type="entry name" value="SPOVT_ABRB"/>
    <property type="match status" value="2"/>
</dbReference>
<dbReference type="GO" id="GO:0003700">
    <property type="term" value="F:DNA-binding transcription factor activity"/>
    <property type="evidence" value="ECO:0007669"/>
    <property type="project" value="UniProtKB-UniRule"/>
</dbReference>
<keyword evidence="10" id="KW-1185">Reference proteome</keyword>
<dbReference type="InterPro" id="IPR035642">
    <property type="entry name" value="MraZ_N"/>
</dbReference>
<dbReference type="PANTHER" id="PTHR34701:SF1">
    <property type="entry name" value="TRANSCRIPTIONAL REGULATOR MRAZ"/>
    <property type="match status" value="1"/>
</dbReference>
<evidence type="ECO:0000256" key="3">
    <source>
        <dbReference type="ARBA" id="ARBA00022737"/>
    </source>
</evidence>
<keyword evidence="6 7" id="KW-0804">Transcription</keyword>
<dbReference type="EMBL" id="CP015118">
    <property type="protein sequence ID" value="ARN19529.1"/>
    <property type="molecule type" value="Genomic_DNA"/>
</dbReference>
<dbReference type="AlphaFoldDB" id="A0A1W6L5C8"/>
<dbReference type="PANTHER" id="PTHR34701">
    <property type="entry name" value="TRANSCRIPTIONAL REGULATOR MRAZ"/>
    <property type="match status" value="1"/>
</dbReference>
<dbReference type="GO" id="GO:2000143">
    <property type="term" value="P:negative regulation of DNA-templated transcription initiation"/>
    <property type="evidence" value="ECO:0007669"/>
    <property type="project" value="TreeGrafter"/>
</dbReference>
<organism evidence="9 10">
    <name type="scientific">Piscinibacter gummiphilus</name>
    <dbReference type="NCBI Taxonomy" id="946333"/>
    <lineage>
        <taxon>Bacteria</taxon>
        <taxon>Pseudomonadati</taxon>
        <taxon>Pseudomonadota</taxon>
        <taxon>Betaproteobacteria</taxon>
        <taxon>Burkholderiales</taxon>
        <taxon>Sphaerotilaceae</taxon>
        <taxon>Piscinibacter</taxon>
    </lineage>
</organism>
<reference evidence="9 10" key="1">
    <citation type="submission" date="2016-04" db="EMBL/GenBank/DDBJ databases">
        <title>Complete genome sequence of natural rubber-degrading, novel Gram-negative bacterium, Rhizobacter gummiphilus strain NS21.</title>
        <authorList>
            <person name="Tabata M."/>
            <person name="Kasai D."/>
            <person name="Fukuda M."/>
        </authorList>
    </citation>
    <scope>NUCLEOTIDE SEQUENCE [LARGE SCALE GENOMIC DNA]</scope>
    <source>
        <strain evidence="9 10">NS21</strain>
    </source>
</reference>
<comment type="subcellular location">
    <subcellularLocation>
        <location evidence="7">Cytoplasm</location>
        <location evidence="7">Nucleoid</location>
    </subcellularLocation>
</comment>
<evidence type="ECO:0000256" key="6">
    <source>
        <dbReference type="ARBA" id="ARBA00023163"/>
    </source>
</evidence>
<protein>
    <recommendedName>
        <fullName evidence="1 7">Transcriptional regulator MraZ</fullName>
    </recommendedName>
</protein>
<evidence type="ECO:0000259" key="8">
    <source>
        <dbReference type="PROSITE" id="PS51740"/>
    </source>
</evidence>